<evidence type="ECO:0000313" key="7">
    <source>
        <dbReference type="EMBL" id="RAR07655.1"/>
    </source>
</evidence>
<feature type="region of interest" description="Disordered" evidence="4">
    <location>
        <begin position="1242"/>
        <end position="1264"/>
    </location>
</feature>
<dbReference type="AlphaFoldDB" id="A0A364MZ13"/>
<dbReference type="PROSITE" id="PS00498">
    <property type="entry name" value="TYROSINASE_2"/>
    <property type="match status" value="1"/>
</dbReference>
<dbReference type="Pfam" id="PF00264">
    <property type="entry name" value="Tyrosinase"/>
    <property type="match status" value="1"/>
</dbReference>
<dbReference type="InterPro" id="IPR052742">
    <property type="entry name" value="Mito_N-acetyltransferase"/>
</dbReference>
<name>A0A364MZ13_STELY</name>
<reference evidence="8" key="1">
    <citation type="submission" date="2018-05" db="EMBL/GenBank/DDBJ databases">
        <title>Draft genome sequence of Stemphylium lycopersici strain CIDEFI 213.</title>
        <authorList>
            <person name="Medina R."/>
            <person name="Franco M.E.E."/>
            <person name="Lucentini C.G."/>
            <person name="Saparrat M.C.N."/>
            <person name="Balatti P.A."/>
        </authorList>
    </citation>
    <scope>NUCLEOTIDE SEQUENCE [LARGE SCALE GENOMIC DNA]</scope>
    <source>
        <strain evidence="8">CIDEFI 213</strain>
    </source>
</reference>
<accession>A0A364MZ13</accession>
<dbReference type="GO" id="GO:0016747">
    <property type="term" value="F:acyltransferase activity, transferring groups other than amino-acyl groups"/>
    <property type="evidence" value="ECO:0007669"/>
    <property type="project" value="InterPro"/>
</dbReference>
<evidence type="ECO:0000256" key="5">
    <source>
        <dbReference type="SAM" id="SignalP"/>
    </source>
</evidence>
<dbReference type="PANTHER" id="PTHR43138:SF2">
    <property type="entry name" value="PROTEIN SPT10"/>
    <property type="match status" value="1"/>
</dbReference>
<dbReference type="GO" id="GO:0005634">
    <property type="term" value="C:nucleus"/>
    <property type="evidence" value="ECO:0007669"/>
    <property type="project" value="TreeGrafter"/>
</dbReference>
<evidence type="ECO:0000256" key="3">
    <source>
        <dbReference type="ARBA" id="ARBA00023033"/>
    </source>
</evidence>
<dbReference type="Gene3D" id="1.10.1280.10">
    <property type="entry name" value="Di-copper center containing domain from catechol oxidase"/>
    <property type="match status" value="1"/>
</dbReference>
<evidence type="ECO:0000256" key="1">
    <source>
        <dbReference type="ARBA" id="ARBA00001973"/>
    </source>
</evidence>
<dbReference type="InterPro" id="IPR041640">
    <property type="entry name" value="Tyrosinase_C"/>
</dbReference>
<organism evidence="7 8">
    <name type="scientific">Stemphylium lycopersici</name>
    <name type="common">Tomato gray leaf spot disease fungus</name>
    <name type="synonym">Thyrospora lycopersici</name>
    <dbReference type="NCBI Taxonomy" id="183478"/>
    <lineage>
        <taxon>Eukaryota</taxon>
        <taxon>Fungi</taxon>
        <taxon>Dikarya</taxon>
        <taxon>Ascomycota</taxon>
        <taxon>Pezizomycotina</taxon>
        <taxon>Dothideomycetes</taxon>
        <taxon>Pleosporomycetidae</taxon>
        <taxon>Pleosporales</taxon>
        <taxon>Pleosporineae</taxon>
        <taxon>Pleosporaceae</taxon>
        <taxon>Stemphylium</taxon>
    </lineage>
</organism>
<dbReference type="STRING" id="183478.A0A364MZ13"/>
<dbReference type="InterPro" id="IPR000182">
    <property type="entry name" value="GNAT_dom"/>
</dbReference>
<dbReference type="Proteomes" id="UP000249619">
    <property type="component" value="Unassembled WGS sequence"/>
</dbReference>
<keyword evidence="3" id="KW-0503">Monooxygenase</keyword>
<dbReference type="Pfam" id="PF00583">
    <property type="entry name" value="Acetyltransf_1"/>
    <property type="match status" value="1"/>
</dbReference>
<feature type="domain" description="N-acetyltransferase" evidence="6">
    <location>
        <begin position="844"/>
        <end position="1007"/>
    </location>
</feature>
<dbReference type="EMBL" id="QGDH01000097">
    <property type="protein sequence ID" value="RAR07655.1"/>
    <property type="molecule type" value="Genomic_DNA"/>
</dbReference>
<evidence type="ECO:0000256" key="4">
    <source>
        <dbReference type="SAM" id="MobiDB-lite"/>
    </source>
</evidence>
<dbReference type="PRINTS" id="PR00092">
    <property type="entry name" value="TYROSINASE"/>
</dbReference>
<dbReference type="Pfam" id="PF09337">
    <property type="entry name" value="zf-H2C2"/>
    <property type="match status" value="1"/>
</dbReference>
<evidence type="ECO:0000256" key="2">
    <source>
        <dbReference type="ARBA" id="ARBA00023002"/>
    </source>
</evidence>
<feature type="region of interest" description="Disordered" evidence="4">
    <location>
        <begin position="690"/>
        <end position="715"/>
    </location>
</feature>
<dbReference type="InterPro" id="IPR015416">
    <property type="entry name" value="Znf_H2C2_histone_UAS-bd"/>
</dbReference>
<dbReference type="PANTHER" id="PTHR43138">
    <property type="entry name" value="ACETYLTRANSFERASE, GNAT FAMILY"/>
    <property type="match status" value="1"/>
</dbReference>
<feature type="signal peptide" evidence="5">
    <location>
        <begin position="1"/>
        <end position="26"/>
    </location>
</feature>
<dbReference type="PROSITE" id="PS51186">
    <property type="entry name" value="GNAT"/>
    <property type="match status" value="1"/>
</dbReference>
<protein>
    <submittedName>
        <fullName evidence="7">Histone acetyltransferase spt10</fullName>
    </submittedName>
</protein>
<dbReference type="InterPro" id="IPR002227">
    <property type="entry name" value="Tyrosinase_Cu-bd"/>
</dbReference>
<dbReference type="Gene3D" id="1.10.340.70">
    <property type="match status" value="1"/>
</dbReference>
<feature type="chain" id="PRO_5017034117" evidence="5">
    <location>
        <begin position="27"/>
        <end position="1278"/>
    </location>
</feature>
<comment type="cofactor">
    <cofactor evidence="1">
        <name>Cu(2+)</name>
        <dbReference type="ChEBI" id="CHEBI:29036"/>
    </cofactor>
</comment>
<dbReference type="SUPFAM" id="SSF48056">
    <property type="entry name" value="Di-copper centre-containing domain"/>
    <property type="match status" value="1"/>
</dbReference>
<evidence type="ECO:0000259" key="6">
    <source>
        <dbReference type="PROSITE" id="PS51186"/>
    </source>
</evidence>
<gene>
    <name evidence="7" type="ORF">DDE83_006395</name>
</gene>
<keyword evidence="8" id="KW-1185">Reference proteome</keyword>
<dbReference type="Gene3D" id="3.40.630.30">
    <property type="match status" value="1"/>
</dbReference>
<dbReference type="InterPro" id="IPR016181">
    <property type="entry name" value="Acyl_CoA_acyltransferase"/>
</dbReference>
<dbReference type="GO" id="GO:0004497">
    <property type="term" value="F:monooxygenase activity"/>
    <property type="evidence" value="ECO:0007669"/>
    <property type="project" value="UniProtKB-KW"/>
</dbReference>
<keyword evidence="7" id="KW-0808">Transferase</keyword>
<feature type="compositionally biased region" description="Low complexity" evidence="4">
    <location>
        <begin position="524"/>
        <end position="543"/>
    </location>
</feature>
<keyword evidence="2" id="KW-0560">Oxidoreductase</keyword>
<dbReference type="Gene3D" id="2.60.310.20">
    <property type="match status" value="1"/>
</dbReference>
<dbReference type="InterPro" id="IPR008922">
    <property type="entry name" value="Di-copper_centre_dom_sf"/>
</dbReference>
<comment type="caution">
    <text evidence="7">The sequence shown here is derived from an EMBL/GenBank/DDBJ whole genome shotgun (WGS) entry which is preliminary data.</text>
</comment>
<dbReference type="Pfam" id="PF18132">
    <property type="entry name" value="Tyrosinase_C"/>
    <property type="match status" value="1"/>
</dbReference>
<sequence length="1278" mass="140900">MANFSKPANMMSMVFALLSVLQFTVAFQHGAHHHAHPARAADDAAIVAHMNDIEGELTKRQSSLRNLAITGICSNGHASNGQCNSGSSSAPRLEIRQLVKNADQWNLYLLGMERFTSKDKNDMLSYYQVSGIHGRPFQTWNTFPSPLLNQQGFCPHAMVLFGSWHRPYLALYEQALFQAILEVIEEFPSNQQQRWRNAAATFRMPYWDWAMDPGNGPTVPTQIRDTRVTVTKPSGTTTIDNPLYKYDFGNTLPSEMGGGPWNNFPETLRRPVANPTRSNNNEMNARFGSVRISLRDRIFALFSSKANFGQASTSAIGVRTDLSGSGVDSIESVHDVIHNTAGGESGGHMYYLDVSAFDPIFWLHHTNVDRILAMYQVVSPNSYISNGNVIRPMAQWNQGEPKNAYSPLKPFTKDISGNYFTSVDVKETRVLGYHYPETSDRSYTQTVRAINQLYGAGVRSMSKRDSDVSETGQYLGRPIKEGEYHTILNVIADKYALEGSYTVHCFVGKPGNSTSNSSAPYPVANSTTSASSPYSTGTSSYGNDTEAAYDPSTDYTQDPSYVGSYGILGGMMAGGANSSQTVMTSGALPLTSCLQGKVASGELESLTPEHIEPYLKEHLTYKVVGIKGELTPEEVPNLHIGVKCNKAKPAANDDELPDLSAPYEILKDVTSHLPFGKVFEYIPSLLDQALPEGPEYEEPGHGSSNGGGLTSPSNGVFPMPSMPWEEEGYCVSKQTIEYVDESGKLLYSEMLAVHGAPSFQLQPGNHSGTRPRLPAMPAMLDDPSAPVVFRTSGDVPYPPPGGPLPVGIAPCQVILRDRVTTATIIPFSAPNQVPLTLLAYLCDQLGREIEKGDTYPMVEPLPLENFGPYWFGVFGAIMLLGEIQDGRELHEMARRGCDWERECLGSFYIKPNYPGRSSHVCNGGFLVTDASRNRGVGRLMGETYLDWAPKLGYTYSVFNLVYETNVASCRIWDALGFKRIGRVKGCGNLKSYPGELVDAIIYGRDLGQDDEFVSEERFDKIRFYLKNGKYPNGADRAEKSRLRSAATHYKLTLSNDDEPEKLWLKGKEVIADPKQQYEIAQEIHHKQHGGINKTTAAIAELYHWVRIKETVSQVIRNCPECSEMNKGLSAMRQGQNQARAEARSGSGFLQSTSQPTLTPTPPTLFSPSQPPPPSDSPSNQLLETAQHPNPMYTQFPQQTRFDLPVDPALMEGIQTGTKLAELPPSPFLAAQAANGMPHVGHLDPDSESRMALDPSLDERAPTAVEEMRRRLNRVNQYK</sequence>
<proteinExistence type="predicted"/>
<keyword evidence="5" id="KW-0732">Signal</keyword>
<evidence type="ECO:0000313" key="8">
    <source>
        <dbReference type="Proteomes" id="UP000249619"/>
    </source>
</evidence>
<feature type="region of interest" description="Disordered" evidence="4">
    <location>
        <begin position="513"/>
        <end position="547"/>
    </location>
</feature>
<feature type="compositionally biased region" description="Pro residues" evidence="4">
    <location>
        <begin position="1158"/>
        <end position="1175"/>
    </location>
</feature>
<feature type="region of interest" description="Disordered" evidence="4">
    <location>
        <begin position="1129"/>
        <end position="1184"/>
    </location>
</feature>
<dbReference type="SUPFAM" id="SSF55729">
    <property type="entry name" value="Acyl-CoA N-acyltransferases (Nat)"/>
    <property type="match status" value="1"/>
</dbReference>